<dbReference type="GO" id="GO:0046872">
    <property type="term" value="F:metal ion binding"/>
    <property type="evidence" value="ECO:0007669"/>
    <property type="project" value="UniProtKB-KW"/>
</dbReference>
<evidence type="ECO:0000256" key="1">
    <source>
        <dbReference type="ARBA" id="ARBA00001968"/>
    </source>
</evidence>
<comment type="caution">
    <text evidence="4">The sequence shown here is derived from an EMBL/GenBank/DDBJ whole genome shotgun (WGS) entry which is preliminary data.</text>
</comment>
<evidence type="ECO:0000313" key="5">
    <source>
        <dbReference type="Proteomes" id="UP000217564"/>
    </source>
</evidence>
<feature type="domain" description="DDE Tnp4" evidence="3">
    <location>
        <begin position="7"/>
        <end position="57"/>
    </location>
</feature>
<dbReference type="InterPro" id="IPR027806">
    <property type="entry name" value="HARBI1_dom"/>
</dbReference>
<name>A0A2A3Z1Y8_BREAU</name>
<dbReference type="EMBL" id="NRGP01000023">
    <property type="protein sequence ID" value="PCC45531.1"/>
    <property type="molecule type" value="Genomic_DNA"/>
</dbReference>
<keyword evidence="2" id="KW-0479">Metal-binding</keyword>
<proteinExistence type="predicted"/>
<evidence type="ECO:0000256" key="2">
    <source>
        <dbReference type="ARBA" id="ARBA00022723"/>
    </source>
</evidence>
<comment type="cofactor">
    <cofactor evidence="1">
        <name>a divalent metal cation</name>
        <dbReference type="ChEBI" id="CHEBI:60240"/>
    </cofactor>
</comment>
<dbReference type="RefSeq" id="WP_096162853.1">
    <property type="nucleotide sequence ID" value="NZ_NRGP01000023.1"/>
</dbReference>
<gene>
    <name evidence="4" type="ORF">CIK64_15345</name>
</gene>
<reference evidence="4 5" key="1">
    <citation type="journal article" date="2017" name="Elife">
        <title>Extensive horizontal gene transfer in cheese-associated bacteria.</title>
        <authorList>
            <person name="Bonham K.S."/>
            <person name="Wolfe B.E."/>
            <person name="Dutton R.J."/>
        </authorList>
    </citation>
    <scope>NUCLEOTIDE SEQUENCE [LARGE SCALE GENOMIC DNA]</scope>
    <source>
        <strain evidence="4 5">947_7</strain>
    </source>
</reference>
<dbReference type="Pfam" id="PF13359">
    <property type="entry name" value="DDE_Tnp_4"/>
    <property type="match status" value="1"/>
</dbReference>
<evidence type="ECO:0000259" key="3">
    <source>
        <dbReference type="Pfam" id="PF13359"/>
    </source>
</evidence>
<evidence type="ECO:0000313" key="4">
    <source>
        <dbReference type="EMBL" id="PCC45531.1"/>
    </source>
</evidence>
<sequence>MPCWSCAEHKTLWSGKHKTTGHTVQVVVDVAGRIEWISDPTPGHRHDVACLDASGVLATG</sequence>
<accession>A0A2A3Z1Y8</accession>
<organism evidence="4 5">
    <name type="scientific">Brevibacterium aurantiacum</name>
    <dbReference type="NCBI Taxonomy" id="273384"/>
    <lineage>
        <taxon>Bacteria</taxon>
        <taxon>Bacillati</taxon>
        <taxon>Actinomycetota</taxon>
        <taxon>Actinomycetes</taxon>
        <taxon>Micrococcales</taxon>
        <taxon>Brevibacteriaceae</taxon>
        <taxon>Brevibacterium</taxon>
    </lineage>
</organism>
<dbReference type="Proteomes" id="UP000217564">
    <property type="component" value="Unassembled WGS sequence"/>
</dbReference>
<protein>
    <recommendedName>
        <fullName evidence="3">DDE Tnp4 domain-containing protein</fullName>
    </recommendedName>
</protein>
<dbReference type="AlphaFoldDB" id="A0A2A3Z1Y8"/>